<accession>L8WHX6</accession>
<dbReference type="AlphaFoldDB" id="L8WHX6"/>
<dbReference type="Proteomes" id="UP000011668">
    <property type="component" value="Unassembled WGS sequence"/>
</dbReference>
<sequence>MSEPDLDADGLVRMEDIKLEDDVQGVRNEQNVVVVGNETKTEGRDVGEPLVQIKIED</sequence>
<dbReference type="HOGENOM" id="CLU_2998102_0_0_1"/>
<name>L8WHX6_THACA</name>
<evidence type="ECO:0000313" key="2">
    <source>
        <dbReference type="Proteomes" id="UP000011668"/>
    </source>
</evidence>
<protein>
    <submittedName>
        <fullName evidence="1">Uncharacterized protein</fullName>
    </submittedName>
</protein>
<gene>
    <name evidence="1" type="ORF">AG1IA_09986</name>
</gene>
<reference evidence="1 2" key="1">
    <citation type="journal article" date="2013" name="Nat. Commun.">
        <title>The evolution and pathogenic mechanisms of the rice sheath blight pathogen.</title>
        <authorList>
            <person name="Zheng A."/>
            <person name="Lin R."/>
            <person name="Xu L."/>
            <person name="Qin P."/>
            <person name="Tang C."/>
            <person name="Ai P."/>
            <person name="Zhang D."/>
            <person name="Liu Y."/>
            <person name="Sun Z."/>
            <person name="Feng H."/>
            <person name="Wang Y."/>
            <person name="Chen Y."/>
            <person name="Liang X."/>
            <person name="Fu R."/>
            <person name="Li Q."/>
            <person name="Zhang J."/>
            <person name="Yu X."/>
            <person name="Xie Z."/>
            <person name="Ding L."/>
            <person name="Guan P."/>
            <person name="Tang J."/>
            <person name="Liang Y."/>
            <person name="Wang S."/>
            <person name="Deng Q."/>
            <person name="Li S."/>
            <person name="Zhu J."/>
            <person name="Wang L."/>
            <person name="Liu H."/>
            <person name="Li P."/>
        </authorList>
    </citation>
    <scope>NUCLEOTIDE SEQUENCE [LARGE SCALE GENOMIC DNA]</scope>
    <source>
        <strain evidence="2">AG-1 IA</strain>
    </source>
</reference>
<organism evidence="1 2">
    <name type="scientific">Thanatephorus cucumeris (strain AG1-IA)</name>
    <name type="common">Rice sheath blight fungus</name>
    <name type="synonym">Rhizoctonia solani</name>
    <dbReference type="NCBI Taxonomy" id="983506"/>
    <lineage>
        <taxon>Eukaryota</taxon>
        <taxon>Fungi</taxon>
        <taxon>Dikarya</taxon>
        <taxon>Basidiomycota</taxon>
        <taxon>Agaricomycotina</taxon>
        <taxon>Agaricomycetes</taxon>
        <taxon>Cantharellales</taxon>
        <taxon>Ceratobasidiaceae</taxon>
        <taxon>Rhizoctonia</taxon>
        <taxon>Rhizoctonia solani AG-1</taxon>
    </lineage>
</organism>
<evidence type="ECO:0000313" key="1">
    <source>
        <dbReference type="EMBL" id="ELU35984.1"/>
    </source>
</evidence>
<proteinExistence type="predicted"/>
<dbReference type="EMBL" id="AFRT01004649">
    <property type="protein sequence ID" value="ELU35984.1"/>
    <property type="molecule type" value="Genomic_DNA"/>
</dbReference>
<comment type="caution">
    <text evidence="1">The sequence shown here is derived from an EMBL/GenBank/DDBJ whole genome shotgun (WGS) entry which is preliminary data.</text>
</comment>
<keyword evidence="2" id="KW-1185">Reference proteome</keyword>